<reference evidence="6 7" key="1">
    <citation type="submission" date="2019-01" db="EMBL/GenBank/DDBJ databases">
        <title>A draft genome assembly of the solar-powered sea slug Elysia chlorotica.</title>
        <authorList>
            <person name="Cai H."/>
            <person name="Li Q."/>
            <person name="Fang X."/>
            <person name="Li J."/>
            <person name="Curtis N.E."/>
            <person name="Altenburger A."/>
            <person name="Shibata T."/>
            <person name="Feng M."/>
            <person name="Maeda T."/>
            <person name="Schwartz J.A."/>
            <person name="Shigenobu S."/>
            <person name="Lundholm N."/>
            <person name="Nishiyama T."/>
            <person name="Yang H."/>
            <person name="Hasebe M."/>
            <person name="Li S."/>
            <person name="Pierce S.K."/>
            <person name="Wang J."/>
        </authorList>
    </citation>
    <scope>NUCLEOTIDE SEQUENCE [LARGE SCALE GENOMIC DNA]</scope>
    <source>
        <strain evidence="6">EC2010</strain>
        <tissue evidence="6">Whole organism of an adult</tissue>
    </source>
</reference>
<dbReference type="AlphaFoldDB" id="A0A433T5X6"/>
<comment type="similarity">
    <text evidence="1">Belongs to the glycosyltransferase 25 family.</text>
</comment>
<evidence type="ECO:0000313" key="6">
    <source>
        <dbReference type="EMBL" id="RUS76958.1"/>
    </source>
</evidence>
<keyword evidence="7" id="KW-1185">Reference proteome</keyword>
<feature type="domain" description="Glycosyl transferase family 25" evidence="5">
    <location>
        <begin position="337"/>
        <end position="518"/>
    </location>
</feature>
<dbReference type="GO" id="GO:0050211">
    <property type="term" value="F:procollagen galactosyltransferase activity"/>
    <property type="evidence" value="ECO:0007669"/>
    <property type="project" value="TreeGrafter"/>
</dbReference>
<comment type="caution">
    <text evidence="6">The sequence shown here is derived from an EMBL/GenBank/DDBJ whole genome shotgun (WGS) entry which is preliminary data.</text>
</comment>
<dbReference type="EMBL" id="RQTK01000621">
    <property type="protein sequence ID" value="RUS76958.1"/>
    <property type="molecule type" value="Genomic_DNA"/>
</dbReference>
<dbReference type="InterPro" id="IPR050757">
    <property type="entry name" value="Collagen_mod_GT25"/>
</dbReference>
<dbReference type="OrthoDB" id="47375at2759"/>
<dbReference type="Gene3D" id="3.90.550.10">
    <property type="entry name" value="Spore Coat Polysaccharide Biosynthesis Protein SpsA, Chain A"/>
    <property type="match status" value="1"/>
</dbReference>
<accession>A0A433T5X6</accession>
<evidence type="ECO:0000256" key="1">
    <source>
        <dbReference type="ARBA" id="ARBA00006721"/>
    </source>
</evidence>
<proteinExistence type="inferred from homology"/>
<evidence type="ECO:0000259" key="5">
    <source>
        <dbReference type="Pfam" id="PF01755"/>
    </source>
</evidence>
<organism evidence="6 7">
    <name type="scientific">Elysia chlorotica</name>
    <name type="common">Eastern emerald elysia</name>
    <name type="synonym">Sea slug</name>
    <dbReference type="NCBI Taxonomy" id="188477"/>
    <lineage>
        <taxon>Eukaryota</taxon>
        <taxon>Metazoa</taxon>
        <taxon>Spiralia</taxon>
        <taxon>Lophotrochozoa</taxon>
        <taxon>Mollusca</taxon>
        <taxon>Gastropoda</taxon>
        <taxon>Heterobranchia</taxon>
        <taxon>Euthyneura</taxon>
        <taxon>Panpulmonata</taxon>
        <taxon>Sacoglossa</taxon>
        <taxon>Placobranchoidea</taxon>
        <taxon>Plakobranchidae</taxon>
        <taxon>Elysia</taxon>
    </lineage>
</organism>
<dbReference type="InterPro" id="IPR029044">
    <property type="entry name" value="Nucleotide-diphossugar_trans"/>
</dbReference>
<dbReference type="Proteomes" id="UP000271974">
    <property type="component" value="Unassembled WGS sequence"/>
</dbReference>
<evidence type="ECO:0000256" key="3">
    <source>
        <dbReference type="ARBA" id="ARBA00022679"/>
    </source>
</evidence>
<gene>
    <name evidence="6" type="ORF">EGW08_015278</name>
</gene>
<sequence>MALHCLTCRRIILGLALIFCFHNLISTKTQSTYLANAQPSQKLLPTVVISTIVRNKAHALPWFLGLIESLDYPKDRIALWIHSDHNIDNTTAILKEWLTAVSSLYHSVEVKIDEKKRGYTDESSPLHWSEKRMHNVMKKRQNALEYARKIWADYIFMVDADVVLENNKTLQILMAQKRLVIGPMLNSSTEGYYSNFWGAMSEKGYYIRSDHYANIVDRDDMGVFPVPMVHTAVLIDLHHWGSPYLSYIRKPKGYTGPDDDIIIFAHTVKAIGETMHVINSEYFGRVMLPLNEKFTLEHDQSHFDYIKLESMVEEVPPLYSSPHVYIPMKPKDKLGFDEVYMINLKRRPARRFRMMKAFEYLGIDAKIIDAVDGKELNDTFLEEKGIKQLPGFADPYHGRAMKMGEIGCFLSHYQIWQEVVEKNYEKVVVFEDDVRFELFFRSKLASIMNEVEENIKDWDLIYLGRKRLQKDKERMVEGSSRLAWPHYSYWTISYLLSNRGARKLLAQEPLGKMVPVDEYLPIMFDKHPETEWRLQFSPRDMLSLSADPFLVYPTHYTGEANYFSDTEDSVVIDKGTEAEKGGDQEEKQDREEAQDAKDSVVDANRLEPEAAVEKLQAARTKQEL</sequence>
<keyword evidence="3" id="KW-0808">Transferase</keyword>
<dbReference type="Pfam" id="PF03452">
    <property type="entry name" value="Anp1"/>
    <property type="match status" value="1"/>
</dbReference>
<feature type="region of interest" description="Disordered" evidence="4">
    <location>
        <begin position="573"/>
        <end position="607"/>
    </location>
</feature>
<name>A0A433T5X6_ELYCH</name>
<dbReference type="CDD" id="cd06532">
    <property type="entry name" value="Glyco_transf_25"/>
    <property type="match status" value="1"/>
</dbReference>
<dbReference type="InterPro" id="IPR002654">
    <property type="entry name" value="Glyco_trans_25"/>
</dbReference>
<dbReference type="SUPFAM" id="SSF53448">
    <property type="entry name" value="Nucleotide-diphospho-sugar transferases"/>
    <property type="match status" value="1"/>
</dbReference>
<dbReference type="STRING" id="188477.A0A433T5X6"/>
<evidence type="ECO:0000256" key="2">
    <source>
        <dbReference type="ARBA" id="ARBA00022676"/>
    </source>
</evidence>
<dbReference type="PANTHER" id="PTHR10730">
    <property type="entry name" value="PROCOLLAGEN-LYSINE,2-OXOGLUTARATE 5-DIOXYGENASE/GLYCOSYLTRANSFERASE 25 FAMILY MEMBER"/>
    <property type="match status" value="1"/>
</dbReference>
<evidence type="ECO:0000256" key="4">
    <source>
        <dbReference type="SAM" id="MobiDB-lite"/>
    </source>
</evidence>
<evidence type="ECO:0000313" key="7">
    <source>
        <dbReference type="Proteomes" id="UP000271974"/>
    </source>
</evidence>
<dbReference type="PANTHER" id="PTHR10730:SF53">
    <property type="entry name" value="GLYCOSYLTRANSFERASE 25 FAMILY MEMBER"/>
    <property type="match status" value="1"/>
</dbReference>
<dbReference type="Pfam" id="PF01755">
    <property type="entry name" value="Glyco_transf_25"/>
    <property type="match status" value="1"/>
</dbReference>
<feature type="compositionally biased region" description="Basic and acidic residues" evidence="4">
    <location>
        <begin position="574"/>
        <end position="607"/>
    </location>
</feature>
<protein>
    <recommendedName>
        <fullName evidence="5">Glycosyl transferase family 25 domain-containing protein</fullName>
    </recommendedName>
</protein>
<keyword evidence="2" id="KW-0328">Glycosyltransferase</keyword>